<proteinExistence type="predicted"/>
<dbReference type="EMBL" id="CVRI01000074">
    <property type="protein sequence ID" value="CRL08242.1"/>
    <property type="molecule type" value="Genomic_DNA"/>
</dbReference>
<evidence type="ECO:0000313" key="2">
    <source>
        <dbReference type="EMBL" id="CRL08242.1"/>
    </source>
</evidence>
<keyword evidence="1" id="KW-0472">Membrane</keyword>
<sequence>MSSNVQNYRIIIYDQYGLACLLNLLQKLIISCFCGIYLWNILVLGIFLISTYIWSIDDDSRDMSISSEIQFEENVDLPKSLKCSNTT</sequence>
<dbReference type="Proteomes" id="UP000183832">
    <property type="component" value="Unassembled WGS sequence"/>
</dbReference>
<protein>
    <submittedName>
        <fullName evidence="2">CLUMA_CG021086, isoform A</fullName>
    </submittedName>
</protein>
<organism evidence="2 3">
    <name type="scientific">Clunio marinus</name>
    <dbReference type="NCBI Taxonomy" id="568069"/>
    <lineage>
        <taxon>Eukaryota</taxon>
        <taxon>Metazoa</taxon>
        <taxon>Ecdysozoa</taxon>
        <taxon>Arthropoda</taxon>
        <taxon>Hexapoda</taxon>
        <taxon>Insecta</taxon>
        <taxon>Pterygota</taxon>
        <taxon>Neoptera</taxon>
        <taxon>Endopterygota</taxon>
        <taxon>Diptera</taxon>
        <taxon>Nematocera</taxon>
        <taxon>Chironomoidea</taxon>
        <taxon>Chironomidae</taxon>
        <taxon>Clunio</taxon>
    </lineage>
</organism>
<keyword evidence="1" id="KW-0812">Transmembrane</keyword>
<evidence type="ECO:0000313" key="3">
    <source>
        <dbReference type="Proteomes" id="UP000183832"/>
    </source>
</evidence>
<name>A0A1J1J8F2_9DIPT</name>
<dbReference type="AlphaFoldDB" id="A0A1J1J8F2"/>
<keyword evidence="3" id="KW-1185">Reference proteome</keyword>
<feature type="transmembrane region" description="Helical" evidence="1">
    <location>
        <begin position="28"/>
        <end position="54"/>
    </location>
</feature>
<gene>
    <name evidence="2" type="ORF">CLUMA_CG021086</name>
</gene>
<keyword evidence="1" id="KW-1133">Transmembrane helix</keyword>
<reference evidence="2 3" key="1">
    <citation type="submission" date="2015-04" db="EMBL/GenBank/DDBJ databases">
        <authorList>
            <person name="Syromyatnikov M.Y."/>
            <person name="Popov V.N."/>
        </authorList>
    </citation>
    <scope>NUCLEOTIDE SEQUENCE [LARGE SCALE GENOMIC DNA]</scope>
</reference>
<accession>A0A1J1J8F2</accession>
<evidence type="ECO:0000256" key="1">
    <source>
        <dbReference type="SAM" id="Phobius"/>
    </source>
</evidence>